<dbReference type="Proteomes" id="UP001597261">
    <property type="component" value="Unassembled WGS sequence"/>
</dbReference>
<dbReference type="Pfam" id="PF04183">
    <property type="entry name" value="IucA_IucC"/>
    <property type="match status" value="1"/>
</dbReference>
<organism evidence="5 6">
    <name type="scientific">Streptomyces caeni</name>
    <dbReference type="NCBI Taxonomy" id="2307231"/>
    <lineage>
        <taxon>Bacteria</taxon>
        <taxon>Bacillati</taxon>
        <taxon>Actinomycetota</taxon>
        <taxon>Actinomycetes</taxon>
        <taxon>Kitasatosporales</taxon>
        <taxon>Streptomycetaceae</taxon>
        <taxon>Streptomyces</taxon>
    </lineage>
</organism>
<comment type="caution">
    <text evidence="5">The sequence shown here is derived from an EMBL/GenBank/DDBJ whole genome shotgun (WGS) entry which is preliminary data.</text>
</comment>
<sequence length="495" mass="53656">MEPMSPDGVCERADAHAAAPLLNCLLREAAEPAGEQGVHRLRAGGRLLRVRGDRRPRDPEVFARGAWHPLSHAELVKLTAEELCRATGVSNLELPGEMLDSRDAVAAILAARARATAPDDPYLRSEQSLVTGHPRHPAPKARGGGPVADWLPYAPEAYARFPLALLGVRADAVLEEGDTAALDALGTAPPGYRLLPVHPWQLALVGSRPPIREAFQDGRLVRLGDTPWPVWPTAAIRTVYAPDGDLFLKFSLDVRITNDIRRLWRHDLLALRRTDTAVASAFAALPGPAAWLSDRGYRTAGFAFEELAVLVRDGVRGHLLPGTTPLLAAALVEGFEGSPLDTLTDPGPWWTAYLRQLVPPALEAFERHGVVLEAHLQNTLVAVDAAGLPVQALFRDAEGVKLLTDVSRPAGWERLVYCLVVNNLTEVAALLAERHPGWNPWPTARAELARHPVPEIPALLASPTLPGKTNLLLRWTGADGADARYLPLPNPLARR</sequence>
<evidence type="ECO:0000313" key="5">
    <source>
        <dbReference type="EMBL" id="MFD1659502.1"/>
    </source>
</evidence>
<evidence type="ECO:0000259" key="4">
    <source>
        <dbReference type="Pfam" id="PF06276"/>
    </source>
</evidence>
<comment type="pathway">
    <text evidence="1">Siderophore biosynthesis.</text>
</comment>
<dbReference type="InterPro" id="IPR007310">
    <property type="entry name" value="Aerobactin_biosyn_IucA/IucC_N"/>
</dbReference>
<dbReference type="PANTHER" id="PTHR34384:SF5">
    <property type="entry name" value="L-2,3-DIAMINOPROPANOATE--CITRATE LIGASE"/>
    <property type="match status" value="1"/>
</dbReference>
<protein>
    <submittedName>
        <fullName evidence="5">IucA/IucC family protein</fullName>
    </submittedName>
</protein>
<feature type="domain" description="Aerobactin siderophore biosynthesis IucA/IucC N-terminal" evidence="3">
    <location>
        <begin position="122"/>
        <end position="332"/>
    </location>
</feature>
<reference evidence="6" key="1">
    <citation type="journal article" date="2019" name="Int. J. Syst. Evol. Microbiol.">
        <title>The Global Catalogue of Microorganisms (GCM) 10K type strain sequencing project: providing services to taxonomists for standard genome sequencing and annotation.</title>
        <authorList>
            <consortium name="The Broad Institute Genomics Platform"/>
            <consortium name="The Broad Institute Genome Sequencing Center for Infectious Disease"/>
            <person name="Wu L."/>
            <person name="Ma J."/>
        </authorList>
    </citation>
    <scope>NUCLEOTIDE SEQUENCE [LARGE SCALE GENOMIC DNA]</scope>
    <source>
        <strain evidence="6">CGMCC 1.12470</strain>
    </source>
</reference>
<keyword evidence="6" id="KW-1185">Reference proteome</keyword>
<dbReference type="RefSeq" id="WP_381082711.1">
    <property type="nucleotide sequence ID" value="NZ_JBHUDX010000041.1"/>
</dbReference>
<evidence type="ECO:0000313" key="6">
    <source>
        <dbReference type="Proteomes" id="UP001597261"/>
    </source>
</evidence>
<evidence type="ECO:0000256" key="2">
    <source>
        <dbReference type="ARBA" id="ARBA00007832"/>
    </source>
</evidence>
<feature type="domain" description="Aerobactin siderophore biosynthesis IucA/IucC-like C-terminal" evidence="4">
    <location>
        <begin position="349"/>
        <end position="481"/>
    </location>
</feature>
<evidence type="ECO:0000259" key="3">
    <source>
        <dbReference type="Pfam" id="PF04183"/>
    </source>
</evidence>
<dbReference type="PANTHER" id="PTHR34384">
    <property type="entry name" value="L-2,3-DIAMINOPROPANOATE--CITRATE LIGASE"/>
    <property type="match status" value="1"/>
</dbReference>
<name>A0ABW4IRW1_9ACTN</name>
<dbReference type="Gene3D" id="1.10.510.40">
    <property type="match status" value="1"/>
</dbReference>
<proteinExistence type="inferred from homology"/>
<dbReference type="EMBL" id="JBHUDX010000041">
    <property type="protein sequence ID" value="MFD1659502.1"/>
    <property type="molecule type" value="Genomic_DNA"/>
</dbReference>
<comment type="similarity">
    <text evidence="2">Belongs to the IucA/IucC family.</text>
</comment>
<gene>
    <name evidence="5" type="ORF">ACFSL4_15140</name>
</gene>
<evidence type="ECO:0000256" key="1">
    <source>
        <dbReference type="ARBA" id="ARBA00004924"/>
    </source>
</evidence>
<dbReference type="Pfam" id="PF06276">
    <property type="entry name" value="FhuF"/>
    <property type="match status" value="1"/>
</dbReference>
<dbReference type="InterPro" id="IPR037455">
    <property type="entry name" value="LucA/IucC-like"/>
</dbReference>
<accession>A0ABW4IRW1</accession>
<dbReference type="InterPro" id="IPR022770">
    <property type="entry name" value="IucA/IucC-like_C"/>
</dbReference>